<dbReference type="EMBL" id="JAOPKD010000018">
    <property type="protein sequence ID" value="MCU4728011.1"/>
    <property type="molecule type" value="Genomic_DNA"/>
</dbReference>
<feature type="transmembrane region" description="Helical" evidence="2">
    <location>
        <begin position="56"/>
        <end position="74"/>
    </location>
</feature>
<dbReference type="Proteomes" id="UP001209746">
    <property type="component" value="Unassembled WGS sequence"/>
</dbReference>
<dbReference type="RefSeq" id="WP_315909774.1">
    <property type="nucleotide sequence ID" value="NZ_JAOPKC010000019.1"/>
</dbReference>
<accession>A0AAE3LFN9</accession>
<protein>
    <submittedName>
        <fullName evidence="4">Uncharacterized protein</fullName>
    </submittedName>
</protein>
<evidence type="ECO:0000256" key="2">
    <source>
        <dbReference type="SAM" id="Phobius"/>
    </source>
</evidence>
<evidence type="ECO:0000313" key="6">
    <source>
        <dbReference type="Proteomes" id="UP001209746"/>
    </source>
</evidence>
<gene>
    <name evidence="4" type="ORF">OB914_13720</name>
    <name evidence="3" type="ORF">OB916_13285</name>
</gene>
<keyword evidence="2" id="KW-0472">Membrane</keyword>
<keyword evidence="2" id="KW-0812">Transmembrane</keyword>
<keyword evidence="2" id="KW-1133">Transmembrane helix</keyword>
<keyword evidence="5" id="KW-1185">Reference proteome</keyword>
<evidence type="ECO:0000313" key="3">
    <source>
        <dbReference type="EMBL" id="MCU4719022.1"/>
    </source>
</evidence>
<dbReference type="AlphaFoldDB" id="A0AAE3LFN9"/>
<feature type="region of interest" description="Disordered" evidence="1">
    <location>
        <begin position="1"/>
        <end position="50"/>
    </location>
</feature>
<evidence type="ECO:0000313" key="5">
    <source>
        <dbReference type="Proteomes" id="UP001208186"/>
    </source>
</evidence>
<name>A0AAE3LFN9_9EURY</name>
<sequence length="85" mass="9315">MVSKITIFEPHFDGAQFGPASIETPTDHDDDSIDHESHGEPESAEEGGSKSRFTKLLQGTIVFVLLFVGLWVVLSRVLGAEEDDE</sequence>
<organism evidence="4 6">
    <name type="scientific">Halapricum hydrolyticum</name>
    <dbReference type="NCBI Taxonomy" id="2979991"/>
    <lineage>
        <taxon>Archaea</taxon>
        <taxon>Methanobacteriati</taxon>
        <taxon>Methanobacteriota</taxon>
        <taxon>Stenosarchaea group</taxon>
        <taxon>Halobacteria</taxon>
        <taxon>Halobacteriales</taxon>
        <taxon>Haloarculaceae</taxon>
        <taxon>Halapricum</taxon>
    </lineage>
</organism>
<dbReference type="EMBL" id="JAOPKC010000019">
    <property type="protein sequence ID" value="MCU4719022.1"/>
    <property type="molecule type" value="Genomic_DNA"/>
</dbReference>
<evidence type="ECO:0000313" key="4">
    <source>
        <dbReference type="EMBL" id="MCU4728011.1"/>
    </source>
</evidence>
<comment type="caution">
    <text evidence="4">The sequence shown here is derived from an EMBL/GenBank/DDBJ whole genome shotgun (WGS) entry which is preliminary data.</text>
</comment>
<reference evidence="4" key="1">
    <citation type="submission" date="2023-02" db="EMBL/GenBank/DDBJ databases">
        <title>Enrichment on poylsaccharides allowed isolation of novel metabolic and taxonomic groups of Haloarchaea.</title>
        <authorList>
            <person name="Sorokin D.Y."/>
            <person name="Elcheninov A.G."/>
            <person name="Khizhniak T.V."/>
            <person name="Kolganova T.V."/>
            <person name="Kublanov I.V."/>
        </authorList>
    </citation>
    <scope>NUCLEOTIDE SEQUENCE</scope>
    <source>
        <strain evidence="3 5">HArc-curdl5-1</strain>
        <strain evidence="4">HArc-curdl7</strain>
    </source>
</reference>
<evidence type="ECO:0000256" key="1">
    <source>
        <dbReference type="SAM" id="MobiDB-lite"/>
    </source>
</evidence>
<dbReference type="Proteomes" id="UP001208186">
    <property type="component" value="Unassembled WGS sequence"/>
</dbReference>
<proteinExistence type="predicted"/>